<protein>
    <submittedName>
        <fullName evidence="2">Unannotated protein</fullName>
    </submittedName>
</protein>
<reference evidence="2" key="1">
    <citation type="submission" date="2020-05" db="EMBL/GenBank/DDBJ databases">
        <authorList>
            <person name="Chiriac C."/>
            <person name="Salcher M."/>
            <person name="Ghai R."/>
            <person name="Kavagutti S V."/>
        </authorList>
    </citation>
    <scope>NUCLEOTIDE SEQUENCE</scope>
</reference>
<name>A0A6J6GTR1_9ZZZZ</name>
<gene>
    <name evidence="2" type="ORF">UFOPK1493_04419</name>
</gene>
<proteinExistence type="predicted"/>
<evidence type="ECO:0000259" key="1">
    <source>
        <dbReference type="Pfam" id="PF24693"/>
    </source>
</evidence>
<organism evidence="2">
    <name type="scientific">freshwater metagenome</name>
    <dbReference type="NCBI Taxonomy" id="449393"/>
    <lineage>
        <taxon>unclassified sequences</taxon>
        <taxon>metagenomes</taxon>
        <taxon>ecological metagenomes</taxon>
    </lineage>
</organism>
<feature type="domain" description="DUF7660" evidence="1">
    <location>
        <begin position="13"/>
        <end position="77"/>
    </location>
</feature>
<dbReference type="AlphaFoldDB" id="A0A6J6GTR1"/>
<dbReference type="Pfam" id="PF24693">
    <property type="entry name" value="DUF7660"/>
    <property type="match status" value="1"/>
</dbReference>
<accession>A0A6J6GTR1</accession>
<evidence type="ECO:0000313" key="2">
    <source>
        <dbReference type="EMBL" id="CAB4602474.1"/>
    </source>
</evidence>
<dbReference type="EMBL" id="CAEZSR010000348">
    <property type="protein sequence ID" value="CAB4602474.1"/>
    <property type="molecule type" value="Genomic_DNA"/>
</dbReference>
<sequence>MNMIESARRVTDRESLVEFVREMRDDLNSGDGSWENPTLERFLDALAAWCSESSAAEVVAPSWTLVAEMLGAASLYE</sequence>
<dbReference type="InterPro" id="IPR056077">
    <property type="entry name" value="DUF7660"/>
</dbReference>